<organism evidence="4 5">
    <name type="scientific">Nocardioides szechwanensis</name>
    <dbReference type="NCBI Taxonomy" id="1005944"/>
    <lineage>
        <taxon>Bacteria</taxon>
        <taxon>Bacillati</taxon>
        <taxon>Actinomycetota</taxon>
        <taxon>Actinomycetes</taxon>
        <taxon>Propionibacteriales</taxon>
        <taxon>Nocardioidaceae</taxon>
        <taxon>Nocardioides</taxon>
    </lineage>
</organism>
<evidence type="ECO:0000313" key="4">
    <source>
        <dbReference type="EMBL" id="SDM86677.1"/>
    </source>
</evidence>
<dbReference type="OrthoDB" id="5242520at2"/>
<dbReference type="InterPro" id="IPR009057">
    <property type="entry name" value="Homeodomain-like_sf"/>
</dbReference>
<evidence type="ECO:0000259" key="3">
    <source>
        <dbReference type="PROSITE" id="PS50977"/>
    </source>
</evidence>
<dbReference type="Gene3D" id="1.10.357.10">
    <property type="entry name" value="Tetracycline Repressor, domain 2"/>
    <property type="match status" value="1"/>
</dbReference>
<dbReference type="SUPFAM" id="SSF46689">
    <property type="entry name" value="Homeodomain-like"/>
    <property type="match status" value="1"/>
</dbReference>
<dbReference type="Pfam" id="PF00440">
    <property type="entry name" value="TetR_N"/>
    <property type="match status" value="1"/>
</dbReference>
<keyword evidence="5" id="KW-1185">Reference proteome</keyword>
<dbReference type="GO" id="GO:0000976">
    <property type="term" value="F:transcription cis-regulatory region binding"/>
    <property type="evidence" value="ECO:0007669"/>
    <property type="project" value="TreeGrafter"/>
</dbReference>
<dbReference type="RefSeq" id="WP_091022595.1">
    <property type="nucleotide sequence ID" value="NZ_BKAE01000001.1"/>
</dbReference>
<sequence length="202" mass="22063">MISAARGDARRTALLESLDEILREQNLADSSLDSINIAEISRRAGVTRSAFYFYFENKQAAVAALMEEMYDQAFVATGELSGDATPAGNISATIIGLFDAWERHQHVFRAMLDARATSPAVRELWDSDRQSFVGPVAEMIGAERAAGRAPGGVDATSVATVLLELNDRMLERLALSGGTARPQLQEAVIEIWLRTIYGRTDQ</sequence>
<dbReference type="AlphaFoldDB" id="A0A1G9WQM3"/>
<dbReference type="PANTHER" id="PTHR30055">
    <property type="entry name" value="HTH-TYPE TRANSCRIPTIONAL REGULATOR RUTR"/>
    <property type="match status" value="1"/>
</dbReference>
<dbReference type="InterPro" id="IPR049397">
    <property type="entry name" value="EthR_C"/>
</dbReference>
<dbReference type="Proteomes" id="UP000199004">
    <property type="component" value="Unassembled WGS sequence"/>
</dbReference>
<reference evidence="4 5" key="1">
    <citation type="submission" date="2016-10" db="EMBL/GenBank/DDBJ databases">
        <authorList>
            <person name="de Groot N.N."/>
        </authorList>
    </citation>
    <scope>NUCLEOTIDE SEQUENCE [LARGE SCALE GENOMIC DNA]</scope>
    <source>
        <strain evidence="4 5">CGMCC 1.11147</strain>
    </source>
</reference>
<dbReference type="EMBL" id="FNIC01000001">
    <property type="protein sequence ID" value="SDM86677.1"/>
    <property type="molecule type" value="Genomic_DNA"/>
</dbReference>
<dbReference type="InterPro" id="IPR050109">
    <property type="entry name" value="HTH-type_TetR-like_transc_reg"/>
</dbReference>
<keyword evidence="1 2" id="KW-0238">DNA-binding</keyword>
<feature type="domain" description="HTH tetR-type" evidence="3">
    <location>
        <begin position="8"/>
        <end position="73"/>
    </location>
</feature>
<dbReference type="Pfam" id="PF21313">
    <property type="entry name" value="EthR_C"/>
    <property type="match status" value="1"/>
</dbReference>
<gene>
    <name evidence="4" type="ORF">SAMN05192576_1128</name>
</gene>
<accession>A0A1G9WQM3</accession>
<evidence type="ECO:0000313" key="5">
    <source>
        <dbReference type="Proteomes" id="UP000199004"/>
    </source>
</evidence>
<evidence type="ECO:0000256" key="1">
    <source>
        <dbReference type="ARBA" id="ARBA00023125"/>
    </source>
</evidence>
<name>A0A1G9WQM3_9ACTN</name>
<dbReference type="Gene3D" id="1.10.10.60">
    <property type="entry name" value="Homeodomain-like"/>
    <property type="match status" value="1"/>
</dbReference>
<feature type="DNA-binding region" description="H-T-H motif" evidence="2">
    <location>
        <begin position="36"/>
        <end position="55"/>
    </location>
</feature>
<evidence type="ECO:0000256" key="2">
    <source>
        <dbReference type="PROSITE-ProRule" id="PRU00335"/>
    </source>
</evidence>
<dbReference type="SUPFAM" id="SSF48498">
    <property type="entry name" value="Tetracyclin repressor-like, C-terminal domain"/>
    <property type="match status" value="1"/>
</dbReference>
<dbReference type="InterPro" id="IPR001647">
    <property type="entry name" value="HTH_TetR"/>
</dbReference>
<dbReference type="PROSITE" id="PS50977">
    <property type="entry name" value="HTH_TETR_2"/>
    <property type="match status" value="1"/>
</dbReference>
<dbReference type="STRING" id="1005944.SAMN05192576_1128"/>
<dbReference type="InterPro" id="IPR036271">
    <property type="entry name" value="Tet_transcr_reg_TetR-rel_C_sf"/>
</dbReference>
<dbReference type="GO" id="GO:0003700">
    <property type="term" value="F:DNA-binding transcription factor activity"/>
    <property type="evidence" value="ECO:0007669"/>
    <property type="project" value="TreeGrafter"/>
</dbReference>
<proteinExistence type="predicted"/>
<dbReference type="PANTHER" id="PTHR30055:SF184">
    <property type="entry name" value="HTH-TYPE TRANSCRIPTIONAL REGULATOR ETHR"/>
    <property type="match status" value="1"/>
</dbReference>
<protein>
    <submittedName>
        <fullName evidence="4">Transcriptional regulator, TetR family</fullName>
    </submittedName>
</protein>